<feature type="domain" description="Helix-turn-helix" evidence="1">
    <location>
        <begin position="29"/>
        <end position="77"/>
    </location>
</feature>
<evidence type="ECO:0000313" key="2">
    <source>
        <dbReference type="EMBL" id="KOH43336.1"/>
    </source>
</evidence>
<evidence type="ECO:0000259" key="1">
    <source>
        <dbReference type="Pfam" id="PF12728"/>
    </source>
</evidence>
<evidence type="ECO:0000313" key="3">
    <source>
        <dbReference type="Proteomes" id="UP000036958"/>
    </source>
</evidence>
<dbReference type="AlphaFoldDB" id="A0A0L8V4H5"/>
<reference evidence="3" key="1">
    <citation type="submission" date="2015-07" db="EMBL/GenBank/DDBJ databases">
        <title>Genome sequencing of Sunxiuqinia dokdonensis strain SK.</title>
        <authorList>
            <person name="Ahn S."/>
            <person name="Kim B.-C."/>
        </authorList>
    </citation>
    <scope>NUCLEOTIDE SEQUENCE [LARGE SCALE GENOMIC DNA]</scope>
    <source>
        <strain evidence="3">SK</strain>
    </source>
</reference>
<dbReference type="InterPro" id="IPR041657">
    <property type="entry name" value="HTH_17"/>
</dbReference>
<dbReference type="EMBL" id="LGIA01000192">
    <property type="protein sequence ID" value="KOH43336.1"/>
    <property type="molecule type" value="Genomic_DNA"/>
</dbReference>
<dbReference type="Proteomes" id="UP000036958">
    <property type="component" value="Unassembled WGS sequence"/>
</dbReference>
<dbReference type="RefSeq" id="WP_162231255.1">
    <property type="nucleotide sequence ID" value="NZ_LGIA01000192.1"/>
</dbReference>
<dbReference type="STRING" id="1409788.NC99_38960"/>
<accession>A0A0L8V4H5</accession>
<sequence length="104" mass="12046">MENEAIISKAVLNELKQIKSLLFENKTVFNVEDLSQYTGLSKSKIYKLLSQKLIPTGSNANIRQKFFYKKDIDEWLMGFSREDLETEEAFNQSLSSNRKFGQSL</sequence>
<gene>
    <name evidence="2" type="ORF">NC99_38960</name>
</gene>
<protein>
    <recommendedName>
        <fullName evidence="1">Helix-turn-helix domain-containing protein</fullName>
    </recommendedName>
</protein>
<dbReference type="PATRIC" id="fig|1409788.3.peg.3983"/>
<name>A0A0L8V4H5_9BACT</name>
<proteinExistence type="predicted"/>
<organism evidence="2 3">
    <name type="scientific">Sunxiuqinia dokdonensis</name>
    <dbReference type="NCBI Taxonomy" id="1409788"/>
    <lineage>
        <taxon>Bacteria</taxon>
        <taxon>Pseudomonadati</taxon>
        <taxon>Bacteroidota</taxon>
        <taxon>Bacteroidia</taxon>
        <taxon>Marinilabiliales</taxon>
        <taxon>Prolixibacteraceae</taxon>
        <taxon>Sunxiuqinia</taxon>
    </lineage>
</organism>
<keyword evidence="3" id="KW-1185">Reference proteome</keyword>
<comment type="caution">
    <text evidence="2">The sequence shown here is derived from an EMBL/GenBank/DDBJ whole genome shotgun (WGS) entry which is preliminary data.</text>
</comment>
<dbReference type="Pfam" id="PF12728">
    <property type="entry name" value="HTH_17"/>
    <property type="match status" value="1"/>
</dbReference>